<dbReference type="RefSeq" id="XP_065675859.1">
    <property type="nucleotide sequence ID" value="XM_065819787.1"/>
</dbReference>
<dbReference type="InterPro" id="IPR029526">
    <property type="entry name" value="PGBD"/>
</dbReference>
<dbReference type="GeneID" id="136092069"/>
<protein>
    <submittedName>
        <fullName evidence="3">PiggyBac transposable element-derived protein 3-like</fullName>
    </submittedName>
</protein>
<evidence type="ECO:0000313" key="2">
    <source>
        <dbReference type="Proteomes" id="UP001652625"/>
    </source>
</evidence>
<dbReference type="PANTHER" id="PTHR47272">
    <property type="entry name" value="DDE_TNP_1_7 DOMAIN-CONTAINING PROTEIN"/>
    <property type="match status" value="1"/>
</dbReference>
<dbReference type="Proteomes" id="UP001652625">
    <property type="component" value="Chromosome 15"/>
</dbReference>
<keyword evidence="2" id="KW-1185">Reference proteome</keyword>
<gene>
    <name evidence="3" type="primary">LOC136092069</name>
</gene>
<evidence type="ECO:0000259" key="1">
    <source>
        <dbReference type="Pfam" id="PF13843"/>
    </source>
</evidence>
<name>A0ABM4DMS3_HYDVU</name>
<evidence type="ECO:0000313" key="3">
    <source>
        <dbReference type="RefSeq" id="XP_065675859.1"/>
    </source>
</evidence>
<dbReference type="Pfam" id="PF13843">
    <property type="entry name" value="DDE_Tnp_1_7"/>
    <property type="match status" value="2"/>
</dbReference>
<sequence length="257" mass="30007">MPSTRLYWSKEFYFEKVAGTMPVNRYEKIKKFLHCSDNQTRPKNCTVRLYKIRSLVDHLQKQFSNLKPSELLCIDEQIVPFKGKSGLKQYNPKKPKKWGYKLYVLSGIDGLIYNFQVHTDAIDVCLNQPNLKASGNIVLTLLQHIPRNKWAIKWFDNRGVTLLSTYESVNPVSNVSRLDRKANKRVNVVGPSIVTTYNMFMGGVDLLDGFLSLHRISIRSKKWYHKLLFHFFDMVVVQSWILYRRQNEGNTLKLSSK</sequence>
<feature type="domain" description="PiggyBac transposable element-derived protein" evidence="1">
    <location>
        <begin position="1"/>
        <end position="146"/>
    </location>
</feature>
<dbReference type="PANTHER" id="PTHR47272:SF1">
    <property type="entry name" value="PIGGYBAC TRANSPOSABLE ELEMENT-DERIVED PROTEIN 3-LIKE"/>
    <property type="match status" value="1"/>
</dbReference>
<organism evidence="2 3">
    <name type="scientific">Hydra vulgaris</name>
    <name type="common">Hydra</name>
    <name type="synonym">Hydra attenuata</name>
    <dbReference type="NCBI Taxonomy" id="6087"/>
    <lineage>
        <taxon>Eukaryota</taxon>
        <taxon>Metazoa</taxon>
        <taxon>Cnidaria</taxon>
        <taxon>Hydrozoa</taxon>
        <taxon>Hydroidolina</taxon>
        <taxon>Anthoathecata</taxon>
        <taxon>Aplanulata</taxon>
        <taxon>Hydridae</taxon>
        <taxon>Hydra</taxon>
    </lineage>
</organism>
<proteinExistence type="predicted"/>
<accession>A0ABM4DMS3</accession>
<reference evidence="3" key="1">
    <citation type="submission" date="2025-08" db="UniProtKB">
        <authorList>
            <consortium name="RefSeq"/>
        </authorList>
    </citation>
    <scope>IDENTIFICATION</scope>
</reference>
<feature type="domain" description="PiggyBac transposable element-derived protein" evidence="1">
    <location>
        <begin position="151"/>
        <end position="240"/>
    </location>
</feature>